<protein>
    <submittedName>
        <fullName evidence="2">Efflux RND transporter permease subunit</fullName>
    </submittedName>
</protein>
<keyword evidence="2" id="KW-0614">Plasmid</keyword>
<reference evidence="2" key="1">
    <citation type="submission" date="2024-05" db="EMBL/GenBank/DDBJ databases">
        <authorList>
            <person name="Bunk B."/>
            <person name="Swiderski J."/>
            <person name="Sproer C."/>
            <person name="Thiel V."/>
        </authorList>
    </citation>
    <scope>NUCLEOTIDE SEQUENCE</scope>
    <source>
        <strain evidence="2">DSM 17735</strain>
        <plasmid evidence="2">p3</plasmid>
    </source>
</reference>
<evidence type="ECO:0000313" key="2">
    <source>
        <dbReference type="EMBL" id="XBP73060.1"/>
    </source>
</evidence>
<dbReference type="Gene3D" id="3.30.2090.10">
    <property type="entry name" value="Multidrug efflux transporter AcrB TolC docking domain, DN and DC subdomains"/>
    <property type="match status" value="2"/>
</dbReference>
<feature type="transmembrane region" description="Helical" evidence="1">
    <location>
        <begin position="525"/>
        <end position="545"/>
    </location>
</feature>
<dbReference type="Gene3D" id="3.30.70.1430">
    <property type="entry name" value="Multidrug efflux transporter AcrB pore domain"/>
    <property type="match status" value="2"/>
</dbReference>
<organism evidence="2">
    <name type="scientific">Polaromonas hydrogenivorans</name>
    <dbReference type="NCBI Taxonomy" id="335476"/>
    <lineage>
        <taxon>Bacteria</taxon>
        <taxon>Pseudomonadati</taxon>
        <taxon>Pseudomonadota</taxon>
        <taxon>Betaproteobacteria</taxon>
        <taxon>Burkholderiales</taxon>
        <taxon>Comamonadaceae</taxon>
        <taxon>Polaromonas</taxon>
    </lineage>
</organism>
<dbReference type="Gene3D" id="1.20.1640.10">
    <property type="entry name" value="Multidrug efflux transporter AcrB transmembrane domain"/>
    <property type="match status" value="2"/>
</dbReference>
<dbReference type="PANTHER" id="PTHR32063">
    <property type="match status" value="1"/>
</dbReference>
<feature type="transmembrane region" description="Helical" evidence="1">
    <location>
        <begin position="884"/>
        <end position="904"/>
    </location>
</feature>
<name>A0AAU7LZK7_9BURK</name>
<evidence type="ECO:0000256" key="1">
    <source>
        <dbReference type="SAM" id="Phobius"/>
    </source>
</evidence>
<dbReference type="Gene3D" id="3.30.70.1440">
    <property type="entry name" value="Multidrug efflux transporter AcrB pore domain"/>
    <property type="match status" value="1"/>
</dbReference>
<proteinExistence type="predicted"/>
<dbReference type="RefSeq" id="WP_349283005.1">
    <property type="nucleotide sequence ID" value="NZ_CBCSCU010000050.1"/>
</dbReference>
<feature type="transmembrane region" description="Helical" evidence="1">
    <location>
        <begin position="434"/>
        <end position="453"/>
    </location>
</feature>
<dbReference type="Pfam" id="PF00873">
    <property type="entry name" value="ACR_tran"/>
    <property type="match status" value="1"/>
</dbReference>
<dbReference type="AlphaFoldDB" id="A0AAU7LZK7"/>
<feature type="transmembrane region" description="Helical" evidence="1">
    <location>
        <begin position="12"/>
        <end position="32"/>
    </location>
</feature>
<gene>
    <name evidence="2" type="ORF">ABLV49_24075</name>
</gene>
<feature type="transmembrane region" description="Helical" evidence="1">
    <location>
        <begin position="465"/>
        <end position="489"/>
    </location>
</feature>
<feature type="transmembrane region" description="Helical" evidence="1">
    <location>
        <begin position="984"/>
        <end position="1008"/>
    </location>
</feature>
<dbReference type="GO" id="GO:0005886">
    <property type="term" value="C:plasma membrane"/>
    <property type="evidence" value="ECO:0007669"/>
    <property type="project" value="TreeGrafter"/>
</dbReference>
<keyword evidence="1" id="KW-0812">Transmembrane</keyword>
<dbReference type="PANTHER" id="PTHR32063:SF18">
    <property type="entry name" value="CATION EFFLUX SYSTEM PROTEIN"/>
    <property type="match status" value="1"/>
</dbReference>
<dbReference type="PRINTS" id="PR00702">
    <property type="entry name" value="ACRIFLAVINRP"/>
</dbReference>
<dbReference type="SUPFAM" id="SSF82866">
    <property type="entry name" value="Multidrug efflux transporter AcrB transmembrane domain"/>
    <property type="match status" value="2"/>
</dbReference>
<dbReference type="EMBL" id="CP157678">
    <property type="protein sequence ID" value="XBP73060.1"/>
    <property type="molecule type" value="Genomic_DNA"/>
</dbReference>
<dbReference type="Gene3D" id="3.30.70.1320">
    <property type="entry name" value="Multidrug efflux transporter AcrB pore domain like"/>
    <property type="match status" value="1"/>
</dbReference>
<dbReference type="SUPFAM" id="SSF82714">
    <property type="entry name" value="Multidrug efflux transporter AcrB TolC docking domain, DN and DC subdomains"/>
    <property type="match status" value="2"/>
</dbReference>
<feature type="transmembrane region" description="Helical" evidence="1">
    <location>
        <begin position="390"/>
        <end position="413"/>
    </location>
</feature>
<feature type="transmembrane region" description="Helical" evidence="1">
    <location>
        <begin position="910"/>
        <end position="931"/>
    </location>
</feature>
<geneLocation type="plasmid" evidence="2">
    <name>p3</name>
</geneLocation>
<dbReference type="GO" id="GO:0042910">
    <property type="term" value="F:xenobiotic transmembrane transporter activity"/>
    <property type="evidence" value="ECO:0007669"/>
    <property type="project" value="TreeGrafter"/>
</dbReference>
<feature type="transmembrane region" description="Helical" evidence="1">
    <location>
        <begin position="362"/>
        <end position="384"/>
    </location>
</feature>
<accession>A0AAU7LZK7</accession>
<feature type="transmembrane region" description="Helical" evidence="1">
    <location>
        <begin position="857"/>
        <end position="877"/>
    </location>
</feature>
<sequence length="1030" mass="112902">MKSFNLTEWALGHRAVVLFLIIVVSIAGVFSFSKLGQLEDPKFSVPSMTATVIWPGASAQQIQDELLNRIEKKFEQLDHFDKVVTFARQGYGGMTITVKGGTSHKDQQEAWYQARKKFSDLKLELPDGVVGPIFNDEFGDVYSLLYAIKGDGIGHAELSDISEDIKRRLLKAPYVKKIDLLGKQDQKVYVEFSHQRLAALGITPLAIAESLKSQNAMMPGGSIDTKDDRVFVRVSGQFTNLDDIRNVPIAAGGRTIKLGDIATVKRGFQDPPVYTVRHNGQDVLMVGIVMTDDGNVVELGKAVEDAVAKVQSELPHGVELERVADQPTTVKDSVWEFERSLMEALVIVMAVSLLSLGFRTGLIVAISVPLVLGVVAMVMLAMGWNLERISLGSLIIALGLLVDDAIIAIEMMVVKMEGGWDRAKAAAFSYSATAMPRLSGALITVAGFMPIGFAHSTTAEYAGGIFWIVGIAVVFSWLCSGMIVPYLAVKMLPKDLGKNHHGDPYATPFYRKLRGWIDFALEKRWLIIAVTGGALVLALVGMKFVPQQFFPNSERPELILDLRLKEGSSFQAATEQVKRMEAVLKKDEDVKFFTAYTGAGAPRFYLALSPELPNPGYAQFIVMTKDMEARERVRSRLIASVDKDFPQARVRVTRLEMGPAVGYPVQFRVVGPDTQKVREIAREVEHVMASSPKVRDVQLDWNDPVRTMKVELDQDKARMLGLTPADVNVVTQTVMNGATLSQLREHENLVDIVARAVPKERLDIDTIKDVNIYTRAGTVVPLAEVAKVKYELEEPVLWRRNRDMAITVRADVKDGEQAVSVTKEIDPLLKEIRGALPTGYRVDVGGAVEESDTANKALAAVAPVMVLTILLILMLQLQDFSKMAMVFLTAPLGLIGVVAALLVFRAPLGFVAILGIIALGGMIMRNSVILIDQVRTEMEEGRDAWNAIVDAALHRTRPVVLTAAATVLAMLPLTRSVFWGPMALAIMGGLTIATVLTIFFVPALYAAWFKVQRARDPSEGAGALQPDVAA</sequence>
<keyword evidence="1" id="KW-0472">Membrane</keyword>
<dbReference type="SUPFAM" id="SSF82693">
    <property type="entry name" value="Multidrug efflux transporter AcrB pore domain, PN1, PN2, PC1 and PC2 subdomains"/>
    <property type="match status" value="2"/>
</dbReference>
<dbReference type="InterPro" id="IPR001036">
    <property type="entry name" value="Acrflvin-R"/>
</dbReference>
<dbReference type="InterPro" id="IPR027463">
    <property type="entry name" value="AcrB_DN_DC_subdom"/>
</dbReference>
<keyword evidence="1" id="KW-1133">Transmembrane helix</keyword>